<dbReference type="Pfam" id="PF22117">
    <property type="entry name" value="Fer4_Nqo3"/>
    <property type="match status" value="1"/>
</dbReference>
<comment type="caution">
    <text evidence="15">The sequence shown here is derived from an EMBL/GenBank/DDBJ whole genome shotgun (WGS) entry which is preliminary data.</text>
</comment>
<evidence type="ECO:0000259" key="12">
    <source>
        <dbReference type="PROSITE" id="PS51085"/>
    </source>
</evidence>
<proteinExistence type="inferred from homology"/>
<dbReference type="STRING" id="61424.A0A2T9Y9A5"/>
<evidence type="ECO:0000256" key="6">
    <source>
        <dbReference type="ARBA" id="ARBA00023004"/>
    </source>
</evidence>
<dbReference type="FunFam" id="3.10.20.740:FF:000001">
    <property type="entry name" value="NADH-quinone oxidoreductase subunit G"/>
    <property type="match status" value="1"/>
</dbReference>
<evidence type="ECO:0000256" key="11">
    <source>
        <dbReference type="RuleBase" id="RU004523"/>
    </source>
</evidence>
<accession>A0A2T9Y9A5</accession>
<dbReference type="OrthoDB" id="10249365at2759"/>
<dbReference type="GO" id="GO:0046872">
    <property type="term" value="F:metal ion binding"/>
    <property type="evidence" value="ECO:0007669"/>
    <property type="project" value="UniProtKB-KW"/>
</dbReference>
<comment type="cofactor">
    <cofactor evidence="1">
        <name>[4Fe-4S] cluster</name>
        <dbReference type="ChEBI" id="CHEBI:49883"/>
    </cofactor>
</comment>
<protein>
    <recommendedName>
        <fullName evidence="10">NADH-ubiquinone oxidoreductase 78 kDa subunit, mitochondrial</fullName>
    </recommendedName>
</protein>
<keyword evidence="5" id="KW-1278">Translocase</keyword>
<dbReference type="PROSITE" id="PS00641">
    <property type="entry name" value="COMPLEX1_75K_1"/>
    <property type="match status" value="1"/>
</dbReference>
<dbReference type="SUPFAM" id="SSF53706">
    <property type="entry name" value="Formate dehydrogenase/DMSO reductase, domains 1-3"/>
    <property type="match status" value="1"/>
</dbReference>
<keyword evidence="7" id="KW-0411">Iron-sulfur</keyword>
<dbReference type="PROSITE" id="PS51085">
    <property type="entry name" value="2FE2S_FER_2"/>
    <property type="match status" value="1"/>
</dbReference>
<dbReference type="InterPro" id="IPR001041">
    <property type="entry name" value="2Fe-2S_ferredoxin-type"/>
</dbReference>
<name>A0A2T9Y9A5_9FUNG</name>
<evidence type="ECO:0000256" key="8">
    <source>
        <dbReference type="ARBA" id="ARBA00023027"/>
    </source>
</evidence>
<dbReference type="PANTHER" id="PTHR43105">
    <property type="entry name" value="RESPIRATORY NITRATE REDUCTASE"/>
    <property type="match status" value="1"/>
</dbReference>
<dbReference type="InterPro" id="IPR006656">
    <property type="entry name" value="Mopterin_OxRdtase"/>
</dbReference>
<dbReference type="GO" id="GO:0016020">
    <property type="term" value="C:membrane"/>
    <property type="evidence" value="ECO:0007669"/>
    <property type="project" value="InterPro"/>
</dbReference>
<evidence type="ECO:0000256" key="9">
    <source>
        <dbReference type="ARBA" id="ARBA00034078"/>
    </source>
</evidence>
<dbReference type="CDD" id="cd00207">
    <property type="entry name" value="fer2"/>
    <property type="match status" value="1"/>
</dbReference>
<dbReference type="GO" id="GO:0008137">
    <property type="term" value="F:NADH dehydrogenase (ubiquinone) activity"/>
    <property type="evidence" value="ECO:0007669"/>
    <property type="project" value="InterPro"/>
</dbReference>
<evidence type="ECO:0000259" key="13">
    <source>
        <dbReference type="PROSITE" id="PS51669"/>
    </source>
</evidence>
<dbReference type="SUPFAM" id="SSF54292">
    <property type="entry name" value="2Fe-2S ferredoxin-like"/>
    <property type="match status" value="1"/>
</dbReference>
<dbReference type="PROSITE" id="PS51669">
    <property type="entry name" value="4FE4S_MOW_BIS_MGD"/>
    <property type="match status" value="1"/>
</dbReference>
<feature type="domain" description="2Fe-2S ferredoxin-type" evidence="12">
    <location>
        <begin position="56"/>
        <end position="134"/>
    </location>
</feature>
<dbReference type="Gene3D" id="3.30.70.20">
    <property type="match status" value="1"/>
</dbReference>
<dbReference type="InterPro" id="IPR000283">
    <property type="entry name" value="NADH_UbQ_OxRdtase_75kDa_su_CS"/>
</dbReference>
<dbReference type="Proteomes" id="UP000245699">
    <property type="component" value="Unassembled WGS sequence"/>
</dbReference>
<dbReference type="SMART" id="SM00929">
    <property type="entry name" value="NADH-G_4Fe-4S_3"/>
    <property type="match status" value="1"/>
</dbReference>
<dbReference type="GO" id="GO:0016651">
    <property type="term" value="F:oxidoreductase activity, acting on NAD(P)H"/>
    <property type="evidence" value="ECO:0007669"/>
    <property type="project" value="InterPro"/>
</dbReference>
<keyword evidence="6" id="KW-0408">Iron</keyword>
<dbReference type="NCBIfam" id="TIGR01973">
    <property type="entry name" value="NuoG"/>
    <property type="match status" value="1"/>
</dbReference>
<organism evidence="15 16">
    <name type="scientific">Furculomyces boomerangus</name>
    <dbReference type="NCBI Taxonomy" id="61424"/>
    <lineage>
        <taxon>Eukaryota</taxon>
        <taxon>Fungi</taxon>
        <taxon>Fungi incertae sedis</taxon>
        <taxon>Zoopagomycota</taxon>
        <taxon>Kickxellomycotina</taxon>
        <taxon>Harpellomycetes</taxon>
        <taxon>Harpellales</taxon>
        <taxon>Harpellaceae</taxon>
        <taxon>Furculomyces</taxon>
    </lineage>
</organism>
<dbReference type="Pfam" id="PF13510">
    <property type="entry name" value="Fer2_4"/>
    <property type="match status" value="1"/>
</dbReference>
<reference evidence="15 16" key="1">
    <citation type="journal article" date="2018" name="MBio">
        <title>Comparative Genomics Reveals the Core Gene Toolbox for the Fungus-Insect Symbiosis.</title>
        <authorList>
            <person name="Wang Y."/>
            <person name="Stata M."/>
            <person name="Wang W."/>
            <person name="Stajich J.E."/>
            <person name="White M.M."/>
            <person name="Moncalvo J.M."/>
        </authorList>
    </citation>
    <scope>NUCLEOTIDE SEQUENCE [LARGE SCALE GENOMIC DNA]</scope>
    <source>
        <strain evidence="15 16">AUS-77-4</strain>
    </source>
</reference>
<gene>
    <name evidence="15" type="ORF">BB559_005341</name>
</gene>
<dbReference type="Gene3D" id="3.40.50.740">
    <property type="match status" value="1"/>
</dbReference>
<feature type="domain" description="4Fe-4S Mo/W bis-MGD-type" evidence="13">
    <location>
        <begin position="271"/>
        <end position="327"/>
    </location>
</feature>
<dbReference type="Gene3D" id="3.10.20.740">
    <property type="match status" value="1"/>
</dbReference>
<evidence type="ECO:0000256" key="2">
    <source>
        <dbReference type="ARBA" id="ARBA00005404"/>
    </source>
</evidence>
<dbReference type="InterPro" id="IPR019574">
    <property type="entry name" value="NADH_UbQ_OxRdtase_Gsu_4Fe4S-bd"/>
</dbReference>
<dbReference type="FunFam" id="3.30.200.210:FF:000002">
    <property type="entry name" value="NADH-ubiquinone oxidoreductase 75 kDa subunit"/>
    <property type="match status" value="1"/>
</dbReference>
<dbReference type="CDD" id="cd02773">
    <property type="entry name" value="MopB_Res-Cmplx1_Nad11"/>
    <property type="match status" value="1"/>
</dbReference>
<evidence type="ECO:0000259" key="14">
    <source>
        <dbReference type="PROSITE" id="PS51839"/>
    </source>
</evidence>
<dbReference type="SUPFAM" id="SSF54862">
    <property type="entry name" value="4Fe-4S ferredoxins"/>
    <property type="match status" value="1"/>
</dbReference>
<keyword evidence="8" id="KW-0520">NAD</keyword>
<evidence type="ECO:0000256" key="4">
    <source>
        <dbReference type="ARBA" id="ARBA00022723"/>
    </source>
</evidence>
<dbReference type="PROSITE" id="PS51839">
    <property type="entry name" value="4FE4S_HC3"/>
    <property type="match status" value="1"/>
</dbReference>
<comment type="cofactor">
    <cofactor evidence="9">
        <name>[2Fe-2S] cluster</name>
        <dbReference type="ChEBI" id="CHEBI:190135"/>
    </cofactor>
</comment>
<dbReference type="InterPro" id="IPR010228">
    <property type="entry name" value="NADH_UbQ_OxRdtase_Gsu"/>
</dbReference>
<sequence>MLSRANRATIEGRKLLNGLYQQKGTFILNCNKCVNLHLASKLGFLRGFSTFGKLSKEIELFIDGKSVSIEEGSSIIQAAEKAGVDIPRFCYHERLGVAGNCRMCLVEIEKNPKLAASCALPVAPGMRVLTNTERIKQSREGVMEFLLTNHPLDCPICDQAGECDLQEQSMRYGSDRSRFKETKRAVEDKEVGPFVKMIMNRCIQCTRCVRFANEVAGIPDFGTTGRGNEMQIGTYVNKVLKTEMSGNIIDLCPVGALTSKPYSFKARPWELKSTESIDVMDGIGSNIRVDSRGSEVLRILPRTNDLINEEWINDKTRFALDGLKNQRLVNPLIRVNDRFVSSTWEEALQVVASKFQITNPEKMTVIAGNQADAETLVAAKDLFNAAGSENLFVDASNRTTISSTNTDFRSNYLLNTTLSGVEHADALLIIGSNPRTEGAILNTRLRKSYLYNGLNIGLIGEATDLTYEYDHIGTSPASISSLIDKSSPFSKVLGEAKNPMILVGSAVMEMENSDAILAAISKLATSIPNLVTSEWNGFSVLQNYAGRSGALDIGYSSRPETGSRSDFVYLLGADEFDAKSLLSKDAFVVYQGHHGDKGAHLADVILPGSAYTEKECTFINTEGRAQRTRAAVNPPGAAREDWQIIRALSEFIGMTLPYNNVEMLRERMYDVSPTLVLADCSENATSAEVAKLGLDTQASKFTNIGDLKAKFGSLSFTNPISNFYMTDPISRSSPSMAKATVELKDGGSLNHGHTEPSINASSV</sequence>
<dbReference type="GO" id="GO:0042773">
    <property type="term" value="P:ATP synthesis coupled electron transport"/>
    <property type="evidence" value="ECO:0007669"/>
    <property type="project" value="InterPro"/>
</dbReference>
<dbReference type="InterPro" id="IPR036010">
    <property type="entry name" value="2Fe-2S_ferredoxin-like_sf"/>
</dbReference>
<evidence type="ECO:0000256" key="7">
    <source>
        <dbReference type="ARBA" id="ARBA00023014"/>
    </source>
</evidence>
<keyword evidence="16" id="KW-1185">Reference proteome</keyword>
<dbReference type="FunFam" id="3.30.70.20:FF:000002">
    <property type="entry name" value="NADH-ubiquinone oxidoreductase 75 kDa subunit"/>
    <property type="match status" value="1"/>
</dbReference>
<dbReference type="Gene3D" id="3.30.200.210">
    <property type="match status" value="1"/>
</dbReference>
<dbReference type="EMBL" id="MBFT01000590">
    <property type="protein sequence ID" value="PVU88894.1"/>
    <property type="molecule type" value="Genomic_DNA"/>
</dbReference>
<dbReference type="FunFam" id="3.40.50.740:FF:000012">
    <property type="entry name" value="NADH dehydrogenase [ubiquinone] iron-sulfur protein 1 mitochondrial"/>
    <property type="match status" value="1"/>
</dbReference>
<keyword evidence="3" id="KW-0004">4Fe-4S</keyword>
<evidence type="ECO:0000256" key="5">
    <source>
        <dbReference type="ARBA" id="ARBA00022967"/>
    </source>
</evidence>
<dbReference type="InterPro" id="IPR006963">
    <property type="entry name" value="Mopterin_OxRdtase_4Fe-4S_dom"/>
</dbReference>
<evidence type="ECO:0000256" key="3">
    <source>
        <dbReference type="ARBA" id="ARBA00022485"/>
    </source>
</evidence>
<dbReference type="AlphaFoldDB" id="A0A2T9Y9A5"/>
<comment type="similarity">
    <text evidence="2 11">Belongs to the complex I 75 kDa subunit family.</text>
</comment>
<dbReference type="InterPro" id="IPR015405">
    <property type="entry name" value="NDUFS1-like_C"/>
</dbReference>
<dbReference type="Pfam" id="PF00384">
    <property type="entry name" value="Molybdopterin"/>
    <property type="match status" value="1"/>
</dbReference>
<dbReference type="PANTHER" id="PTHR43105:SF13">
    <property type="entry name" value="NADH-UBIQUINONE OXIDOREDUCTASE 75 KDA SUBUNIT, MITOCHONDRIAL"/>
    <property type="match status" value="1"/>
</dbReference>
<dbReference type="GO" id="GO:0051539">
    <property type="term" value="F:4 iron, 4 sulfur cluster binding"/>
    <property type="evidence" value="ECO:0007669"/>
    <property type="project" value="UniProtKB-KW"/>
</dbReference>
<evidence type="ECO:0000256" key="10">
    <source>
        <dbReference type="ARBA" id="ARBA00070722"/>
    </source>
</evidence>
<evidence type="ECO:0000256" key="1">
    <source>
        <dbReference type="ARBA" id="ARBA00001966"/>
    </source>
</evidence>
<dbReference type="Pfam" id="PF10588">
    <property type="entry name" value="NADH-G_4Fe-4S_3"/>
    <property type="match status" value="1"/>
</dbReference>
<dbReference type="InterPro" id="IPR050123">
    <property type="entry name" value="Prok_molybdopt-oxidoreductase"/>
</dbReference>
<dbReference type="Pfam" id="PF22151">
    <property type="entry name" value="Fer4_NDSU1"/>
    <property type="match status" value="1"/>
</dbReference>
<keyword evidence="4" id="KW-0479">Metal-binding</keyword>
<evidence type="ECO:0000313" key="16">
    <source>
        <dbReference type="Proteomes" id="UP000245699"/>
    </source>
</evidence>
<feature type="domain" description="4Fe-4S His(Cys)3-ligated-type" evidence="14">
    <location>
        <begin position="134"/>
        <end position="173"/>
    </location>
</feature>
<dbReference type="Pfam" id="PF09326">
    <property type="entry name" value="NADH_dhqG_C"/>
    <property type="match status" value="1"/>
</dbReference>
<evidence type="ECO:0000313" key="15">
    <source>
        <dbReference type="EMBL" id="PVU88894.1"/>
    </source>
</evidence>
<dbReference type="PROSITE" id="PS00643">
    <property type="entry name" value="COMPLEX1_75K_3"/>
    <property type="match status" value="1"/>
</dbReference>
<dbReference type="InterPro" id="IPR054351">
    <property type="entry name" value="NADH_UbQ_OxRdtase_ferredoxin"/>
</dbReference>